<organism evidence="1 2">
    <name type="scientific">Peronospora matthiolae</name>
    <dbReference type="NCBI Taxonomy" id="2874970"/>
    <lineage>
        <taxon>Eukaryota</taxon>
        <taxon>Sar</taxon>
        <taxon>Stramenopiles</taxon>
        <taxon>Oomycota</taxon>
        <taxon>Peronosporomycetes</taxon>
        <taxon>Peronosporales</taxon>
        <taxon>Peronosporaceae</taxon>
        <taxon>Peronospora</taxon>
    </lineage>
</organism>
<sequence>MTCVTLAKCFKDLHKWGQSLVHDLAVTPIKNLSGELVKSVKIEMKQQIEFEEAKVRVGELEVISIKKIPGPTERHSHPVEAAADVAAENEPTAVIAGPTERHSHPVEAAADVAAENEPTAVIAGPTERHSHPVEAAADVAAENEPTAVIAGPTERHSHPVEAAADVAAENEPTAVIGAEGKESKECLGTTYFPIIPYLIG</sequence>
<proteinExistence type="predicted"/>
<protein>
    <submittedName>
        <fullName evidence="1">Uncharacterized protein</fullName>
    </submittedName>
</protein>
<dbReference type="Proteomes" id="UP001162060">
    <property type="component" value="Unassembled WGS sequence"/>
</dbReference>
<comment type="caution">
    <text evidence="1">The sequence shown here is derived from an EMBL/GenBank/DDBJ whole genome shotgun (WGS) entry which is preliminary data.</text>
</comment>
<evidence type="ECO:0000313" key="1">
    <source>
        <dbReference type="EMBL" id="CAK7931302.1"/>
    </source>
</evidence>
<name>A0AAV1UBD7_9STRA</name>
<evidence type="ECO:0000313" key="2">
    <source>
        <dbReference type="Proteomes" id="UP001162060"/>
    </source>
</evidence>
<dbReference type="EMBL" id="CAKLBY020000173">
    <property type="protein sequence ID" value="CAK7931302.1"/>
    <property type="molecule type" value="Genomic_DNA"/>
</dbReference>
<dbReference type="AlphaFoldDB" id="A0AAV1UBD7"/>
<reference evidence="1" key="1">
    <citation type="submission" date="2024-01" db="EMBL/GenBank/DDBJ databases">
        <authorList>
            <person name="Webb A."/>
        </authorList>
    </citation>
    <scope>NUCLEOTIDE SEQUENCE</scope>
    <source>
        <strain evidence="1">Pm1</strain>
    </source>
</reference>
<accession>A0AAV1UBD7</accession>
<gene>
    <name evidence="1" type="ORF">PM001_LOCUS16452</name>
</gene>